<organism evidence="5 6">
    <name type="scientific">Sandaracinus amylolyticus</name>
    <dbReference type="NCBI Taxonomy" id="927083"/>
    <lineage>
        <taxon>Bacteria</taxon>
        <taxon>Pseudomonadati</taxon>
        <taxon>Myxococcota</taxon>
        <taxon>Polyangia</taxon>
        <taxon>Polyangiales</taxon>
        <taxon>Sandaracinaceae</taxon>
        <taxon>Sandaracinus</taxon>
    </lineage>
</organism>
<feature type="region of interest" description="Disordered" evidence="4">
    <location>
        <begin position="13"/>
        <end position="41"/>
    </location>
</feature>
<dbReference type="AlphaFoldDB" id="A0A0F6W280"/>
<proteinExistence type="predicted"/>
<dbReference type="GO" id="GO:0005615">
    <property type="term" value="C:extracellular space"/>
    <property type="evidence" value="ECO:0007669"/>
    <property type="project" value="TreeGrafter"/>
</dbReference>
<dbReference type="PANTHER" id="PTHR46130:SF3">
    <property type="entry name" value="CHROMOSOME UNDETERMINED SCAFFOLD_33, WHOLE GENOME SHOTGUN SEQUENCE"/>
    <property type="match status" value="1"/>
</dbReference>
<dbReference type="STRING" id="927083.DB32_002691"/>
<keyword evidence="3" id="KW-1015">Disulfide bond</keyword>
<name>A0A0F6W280_9BACT</name>
<gene>
    <name evidence="5" type="ORF">DB32_002691</name>
</gene>
<evidence type="ECO:0000256" key="4">
    <source>
        <dbReference type="SAM" id="MobiDB-lite"/>
    </source>
</evidence>
<dbReference type="InterPro" id="IPR043543">
    <property type="entry name" value="PAPPA/PAPPA2"/>
</dbReference>
<dbReference type="Proteomes" id="UP000034883">
    <property type="component" value="Chromosome"/>
</dbReference>
<dbReference type="RefSeq" id="WP_053232774.1">
    <property type="nucleotide sequence ID" value="NZ_CP011125.1"/>
</dbReference>
<dbReference type="EMBL" id="CP011125">
    <property type="protein sequence ID" value="AKF05542.1"/>
    <property type="molecule type" value="Genomic_DNA"/>
</dbReference>
<dbReference type="InterPro" id="IPR011936">
    <property type="entry name" value="Myxo_disulph_rpt"/>
</dbReference>
<keyword evidence="2" id="KW-0677">Repeat</keyword>
<dbReference type="GO" id="GO:0007166">
    <property type="term" value="P:cell surface receptor signaling pathway"/>
    <property type="evidence" value="ECO:0007669"/>
    <property type="project" value="TreeGrafter"/>
</dbReference>
<dbReference type="GO" id="GO:0006508">
    <property type="term" value="P:proteolysis"/>
    <property type="evidence" value="ECO:0007669"/>
    <property type="project" value="TreeGrafter"/>
</dbReference>
<evidence type="ECO:0000313" key="6">
    <source>
        <dbReference type="Proteomes" id="UP000034883"/>
    </source>
</evidence>
<dbReference type="GO" id="GO:0004222">
    <property type="term" value="F:metalloendopeptidase activity"/>
    <property type="evidence" value="ECO:0007669"/>
    <property type="project" value="TreeGrafter"/>
</dbReference>
<reference evidence="5 6" key="1">
    <citation type="submission" date="2015-03" db="EMBL/GenBank/DDBJ databases">
        <title>Genome assembly of Sandaracinus amylolyticus DSM 53668.</title>
        <authorList>
            <person name="Sharma G."/>
            <person name="Subramanian S."/>
        </authorList>
    </citation>
    <scope>NUCLEOTIDE SEQUENCE [LARGE SCALE GENOMIC DNA]</scope>
    <source>
        <strain evidence="5 6">DSM 53668</strain>
    </source>
</reference>
<keyword evidence="1" id="KW-0732">Signal</keyword>
<sequence>MLALALGTAACGDDDGDPGDASTGVDAQVGTDAGPSETRCGDGTVQMGDGEICDDGNTTDGDGCSADCRSDETCGNGVLDEAADEVCDDGNTADGDTCRGDCASDYRCGNGVVDTTADGASSDEVCDDGNTANGDGCSASCSSDESCGNAIVDLGAGEICDDGNTEDGDECSADCLTSFLCGNGDLDGAEECDDGNDADGDGCNASCQQERCGNGRVDAGEACDDGNDVETDGCQLDCTFTCSSDADCDDGAVCNGAEVCSAPGTTTSACAPAASPAPDGAACGTGQICLTGGCVASACGDGFTDASRGEQCDDVNTVSGDGCENDCTFTCSSAADCSDGAVCNGPEVCMNAGSVASRCAAGSPASNGTSCGGGQICIGGACTTAGCGDGVVSGAEQCDDGNTSNGDGCDADCRWTCTAATAVADCGDGNACNGVEVCTAGGSLASRCGPGTAPANGASCGGTNICVGGACVARRCGDMIVSTGEQCDDGNTANADGCDNDCTWTCAGAADCSDGNVCNGAEVCTSPSTLGSRCGAGTPAATGTTCDRDANASTRDICRSSVCVASACGDGYVDAMSSPVEQCDDGNTAGGDGCSATCTIEMSMPPTGFRITSLTLISPRVIVDVPLGGCQDITVNCASVFGGCAADGVNTMLAQALNPTTTTGGEYSLHLVPIFRPYAPGTATTPADFHLNAECNQSPTPDSCGPAATAPSVAMSSVTNRSTGTCFTPIASEVNTRAGTPAAYPTVNTVSGPCFISDAETLTIDIGGILVPLRDATLSAAYDGTAVGSRRLVNGVVRGFLTEADALTAALPADLPLVGGDPLYEHLQAGNRTVSGVADACNVGGGTNEDDADMNGTTRGFWFFLNFTAEEITWTGT</sequence>
<evidence type="ECO:0000256" key="2">
    <source>
        <dbReference type="ARBA" id="ARBA00022737"/>
    </source>
</evidence>
<evidence type="ECO:0000313" key="5">
    <source>
        <dbReference type="EMBL" id="AKF05542.1"/>
    </source>
</evidence>
<keyword evidence="6" id="KW-1185">Reference proteome</keyword>
<evidence type="ECO:0000256" key="1">
    <source>
        <dbReference type="ARBA" id="ARBA00022729"/>
    </source>
</evidence>
<dbReference type="PANTHER" id="PTHR46130">
    <property type="entry name" value="LAMGL DOMAIN-CONTAINING PROTEIN"/>
    <property type="match status" value="1"/>
</dbReference>
<accession>A0A0F6W280</accession>
<protein>
    <submittedName>
        <fullName evidence="5">Multiple EGF-like-domain protein 3</fullName>
    </submittedName>
</protein>
<evidence type="ECO:0000256" key="3">
    <source>
        <dbReference type="ARBA" id="ARBA00023157"/>
    </source>
</evidence>
<dbReference type="KEGG" id="samy:DB32_002691"/>
<dbReference type="NCBIfam" id="TIGR02232">
    <property type="entry name" value="myxo_disulf_rpt"/>
    <property type="match status" value="9"/>
</dbReference>
<dbReference type="Pfam" id="PF13948">
    <property type="entry name" value="DUF4215"/>
    <property type="match status" value="5"/>
</dbReference>